<dbReference type="Proteomes" id="UP000765891">
    <property type="component" value="Unassembled WGS sequence"/>
</dbReference>
<organism evidence="2 4">
    <name type="scientific">Halarchaeum rubridurum</name>
    <dbReference type="NCBI Taxonomy" id="489911"/>
    <lineage>
        <taxon>Archaea</taxon>
        <taxon>Methanobacteriati</taxon>
        <taxon>Methanobacteriota</taxon>
        <taxon>Stenosarchaea group</taxon>
        <taxon>Halobacteria</taxon>
        <taxon>Halobacteriales</taxon>
        <taxon>Halobacteriaceae</taxon>
    </lineage>
</organism>
<protein>
    <submittedName>
        <fullName evidence="3">Cytochrome c oxidase subunit 1</fullName>
    </submittedName>
</protein>
<feature type="transmembrane region" description="Helical" evidence="1">
    <location>
        <begin position="51"/>
        <end position="71"/>
    </location>
</feature>
<dbReference type="AlphaFoldDB" id="A0A830FXG2"/>
<dbReference type="OrthoDB" id="342717at2157"/>
<name>A0A830FXG2_9EURY</name>
<feature type="transmembrane region" description="Helical" evidence="1">
    <location>
        <begin position="83"/>
        <end position="103"/>
    </location>
</feature>
<dbReference type="Proteomes" id="UP000614609">
    <property type="component" value="Unassembled WGS sequence"/>
</dbReference>
<dbReference type="InterPro" id="IPR046739">
    <property type="entry name" value="DUF6789"/>
</dbReference>
<sequence>MRDELSTIAGGVAGTAGLVAVLFAGEVLTGYRARPFEALGAFVGAQPDPATGFLLFAAIGVFAWPVVYLSFREYLPGDVPGVRGAVFAVPLWIGYAVVFGLGAGASGSLVGFLLVTLVAHLVYGGLLGFVAVRLGDGGFDATV</sequence>
<dbReference type="RefSeq" id="WP_188868957.1">
    <property type="nucleotide sequence ID" value="NZ_BMOO01000001.1"/>
</dbReference>
<keyword evidence="4" id="KW-1185">Reference proteome</keyword>
<keyword evidence="1" id="KW-0472">Membrane</keyword>
<gene>
    <name evidence="2" type="ORF">GCM10009017_00300</name>
    <name evidence="3" type="ORF">J2752_000570</name>
</gene>
<proteinExistence type="predicted"/>
<dbReference type="EMBL" id="JAGGKO010000001">
    <property type="protein sequence ID" value="MBP1953689.1"/>
    <property type="molecule type" value="Genomic_DNA"/>
</dbReference>
<reference evidence="2" key="1">
    <citation type="journal article" date="2014" name="Int. J. Syst. Evol. Microbiol.">
        <title>Complete genome sequence of Corynebacterium casei LMG S-19264T (=DSM 44701T), isolated from a smear-ripened cheese.</title>
        <authorList>
            <consortium name="US DOE Joint Genome Institute (JGI-PGF)"/>
            <person name="Walter F."/>
            <person name="Albersmeier A."/>
            <person name="Kalinowski J."/>
            <person name="Ruckert C."/>
        </authorList>
    </citation>
    <scope>NUCLEOTIDE SEQUENCE</scope>
    <source>
        <strain evidence="2">JCM 16108</strain>
    </source>
</reference>
<evidence type="ECO:0000313" key="4">
    <source>
        <dbReference type="Proteomes" id="UP000614609"/>
    </source>
</evidence>
<dbReference type="EMBL" id="BMOO01000001">
    <property type="protein sequence ID" value="GGM53935.1"/>
    <property type="molecule type" value="Genomic_DNA"/>
</dbReference>
<reference evidence="3" key="3">
    <citation type="submission" date="2021-03" db="EMBL/GenBank/DDBJ databases">
        <title>Genomic Encyclopedia of Type Strains, Phase IV (KMG-IV): sequencing the most valuable type-strain genomes for metagenomic binning, comparative biology and taxonomic classification.</title>
        <authorList>
            <person name="Goeker M."/>
        </authorList>
    </citation>
    <scope>NUCLEOTIDE SEQUENCE</scope>
    <source>
        <strain evidence="3">DSM 22443</strain>
    </source>
</reference>
<evidence type="ECO:0000313" key="3">
    <source>
        <dbReference type="EMBL" id="MBP1953689.1"/>
    </source>
</evidence>
<reference evidence="2" key="2">
    <citation type="submission" date="2020-09" db="EMBL/GenBank/DDBJ databases">
        <authorList>
            <person name="Sun Q."/>
            <person name="Ohkuma M."/>
        </authorList>
    </citation>
    <scope>NUCLEOTIDE SEQUENCE</scope>
    <source>
        <strain evidence="2">JCM 16108</strain>
    </source>
</reference>
<feature type="transmembrane region" description="Helical" evidence="1">
    <location>
        <begin position="109"/>
        <end position="132"/>
    </location>
</feature>
<feature type="transmembrane region" description="Helical" evidence="1">
    <location>
        <begin position="7"/>
        <end position="31"/>
    </location>
</feature>
<accession>A0A830FXG2</accession>
<keyword evidence="1" id="KW-0812">Transmembrane</keyword>
<keyword evidence="1" id="KW-1133">Transmembrane helix</keyword>
<dbReference type="Pfam" id="PF20587">
    <property type="entry name" value="DUF6789"/>
    <property type="match status" value="1"/>
</dbReference>
<comment type="caution">
    <text evidence="2">The sequence shown here is derived from an EMBL/GenBank/DDBJ whole genome shotgun (WGS) entry which is preliminary data.</text>
</comment>
<evidence type="ECO:0000313" key="2">
    <source>
        <dbReference type="EMBL" id="GGM53935.1"/>
    </source>
</evidence>
<evidence type="ECO:0000256" key="1">
    <source>
        <dbReference type="SAM" id="Phobius"/>
    </source>
</evidence>